<feature type="coiled-coil region" evidence="6">
    <location>
        <begin position="408"/>
        <end position="435"/>
    </location>
</feature>
<evidence type="ECO:0000256" key="2">
    <source>
        <dbReference type="ARBA" id="ARBA00022553"/>
    </source>
</evidence>
<dbReference type="PROSITE" id="PS50600">
    <property type="entry name" value="ULP_PROTEASE"/>
    <property type="match status" value="1"/>
</dbReference>
<keyword evidence="4" id="KW-0833">Ubl conjugation pathway</keyword>
<dbReference type="Gene3D" id="3.30.310.130">
    <property type="entry name" value="Ubiquitin-related"/>
    <property type="match status" value="1"/>
</dbReference>
<sequence length="1258" mass="142935">MAPRKGFSPFTRVISPELSPQLNWYILCSKVCGSTPTQYFKRSPVVASFPGDFQKIDSAHIRLQDGRHYSNKKSSNATEIVCSSFGLITTLLRRSSSESSEFISQLRDLLNIVDLSNISVDEENEREANKRPRASRRLEMPTTPTNKTSSSVAMTPPNSGNSQRAEDTNVSPNLKEISEKEDLDTPEKVLLMKQRSSRVIKDVHDVCDRNRESLAMVLSNMCAFGDPEAKAIVNEIVEEVAVKRGVKRSVEELVGDDTMTKYVECLRVPDWKLVLFQAMARVSAKTWQSVINITGLGRSGKSFHMPLLLNLNQIKAAKKVVFGVCKEYMGVKKVAPPIQGFSVNLSSVVELIVREQRLHQLSSRALRLMMKLDGRPFWGRAQVLFGIVPRDGAVYSQQSAKSVYPLTIANCKENRDNLKILLEDINHQKKILKEQGITIDGTHYSVEFLVVLDYKTLVLLLVKKMNAAFMLGGRGVSVEFCFICNAIRGCKCHDVAPDETCLDCLRSKCNIGRSTGIRDDLVFLLDEELCNVQLCALHMEMRNTEQLLASIGLLAHKVDSLAEANAALKNYGPESFHGDRISVKKKSDQQSAITKQNIHVSSMSGPTEREILQHLEEIVELALPLDKFKKPYKDVNTAKNLILNRVTFCQARVDVNVKADMESRLVQWQSKLDELDVFFKKLCKSRKKSLFKEEDALVTSVANIQLELVKRVCREWKEIALITREKVFKETEQGEIDLFDVKCKEWGFLLRELFGSSLGIGDYGHLLIDHAPMLMRCFLSMREFSQQGFEASHKDQRQLWMKASSHDRHGEASSIEQMLVHFYTERMLFLRLCLRESIKSIEAKNGKQDDSYTFYFAGCGWKSKEVFWSPEDIQWIKVMDHLMTLMFGQDFFEYTLDAKKTCHVRDDFQPKFKYSREEWLCEYADMLTGIDNVISVENDGIDMQTSCIPSELERKQSVVHEDVAVSQEVKHVSTCEQKVTFCDEELPNIAAGQDRVIAVFPPPPAVGKIQILKMDLETLEDGKEVNDSVVDLFLMYAASKLDEELFNKCHIFSSFFFSKLSQRVKIGGVSALPCPEDRHASASRFTRNVDIFQKMFLFIPVCRSGHWFLALIYNLPFLVGKAQMDKNSSRRAPIIMIDSIVYGSEDGFYDCPSSREQEADLIRSFVRCEWLAKGESSSPDFTPESMPLYYPKVPQQENGYDCGVFVMLFFETFLNRKCPVRDLLSGQILPWYDQSAALPMRERMTDLILGLGNSLSSD</sequence>
<name>A0ABN8PGI5_9CNID</name>
<evidence type="ECO:0000313" key="9">
    <source>
        <dbReference type="EMBL" id="CAH3143364.1"/>
    </source>
</evidence>
<reference evidence="9 10" key="1">
    <citation type="submission" date="2022-05" db="EMBL/GenBank/DDBJ databases">
        <authorList>
            <consortium name="Genoscope - CEA"/>
            <person name="William W."/>
        </authorList>
    </citation>
    <scope>NUCLEOTIDE SEQUENCE [LARGE SCALE GENOMIC DNA]</scope>
</reference>
<comment type="caution">
    <text evidence="9">The sequence shown here is derived from an EMBL/GenBank/DDBJ whole genome shotgun (WGS) entry which is preliminary data.</text>
</comment>
<feature type="region of interest" description="Disordered" evidence="7">
    <location>
        <begin position="122"/>
        <end position="181"/>
    </location>
</feature>
<evidence type="ECO:0000256" key="6">
    <source>
        <dbReference type="SAM" id="Coils"/>
    </source>
</evidence>
<dbReference type="InterPro" id="IPR038765">
    <property type="entry name" value="Papain-like_cys_pep_sf"/>
</dbReference>
<keyword evidence="2" id="KW-0597">Phosphoprotein</keyword>
<organism evidence="9 10">
    <name type="scientific">Porites evermanni</name>
    <dbReference type="NCBI Taxonomy" id="104178"/>
    <lineage>
        <taxon>Eukaryota</taxon>
        <taxon>Metazoa</taxon>
        <taxon>Cnidaria</taxon>
        <taxon>Anthozoa</taxon>
        <taxon>Hexacorallia</taxon>
        <taxon>Scleractinia</taxon>
        <taxon>Fungiina</taxon>
        <taxon>Poritidae</taxon>
        <taxon>Porites</taxon>
    </lineage>
</organism>
<evidence type="ECO:0000256" key="7">
    <source>
        <dbReference type="SAM" id="MobiDB-lite"/>
    </source>
</evidence>
<evidence type="ECO:0000313" key="10">
    <source>
        <dbReference type="Proteomes" id="UP001159427"/>
    </source>
</evidence>
<dbReference type="Gene3D" id="1.10.418.20">
    <property type="match status" value="1"/>
</dbReference>
<gene>
    <name evidence="9" type="ORF">PEVE_00042834</name>
</gene>
<dbReference type="EMBL" id="CALNXI010000852">
    <property type="protein sequence ID" value="CAH3143364.1"/>
    <property type="molecule type" value="Genomic_DNA"/>
</dbReference>
<feature type="domain" description="Ubiquitin-like protease family profile" evidence="8">
    <location>
        <begin position="1009"/>
        <end position="1213"/>
    </location>
</feature>
<evidence type="ECO:0000256" key="3">
    <source>
        <dbReference type="ARBA" id="ARBA00022670"/>
    </source>
</evidence>
<keyword evidence="10" id="KW-1185">Reference proteome</keyword>
<dbReference type="PANTHER" id="PTHR46896">
    <property type="entry name" value="SENTRIN-SPECIFIC PROTEASE"/>
    <property type="match status" value="1"/>
</dbReference>
<keyword evidence="6" id="KW-0175">Coiled coil</keyword>
<dbReference type="InterPro" id="IPR051947">
    <property type="entry name" value="Sentrin-specific_protease"/>
</dbReference>
<protein>
    <recommendedName>
        <fullName evidence="8">Ubiquitin-like protease family profile domain-containing protein</fullName>
    </recommendedName>
</protein>
<proteinExistence type="inferred from homology"/>
<dbReference type="InterPro" id="IPR003653">
    <property type="entry name" value="Peptidase_C48_C"/>
</dbReference>
<keyword evidence="3" id="KW-0645">Protease</keyword>
<evidence type="ECO:0000259" key="8">
    <source>
        <dbReference type="PROSITE" id="PS50600"/>
    </source>
</evidence>
<dbReference type="SUPFAM" id="SSF54001">
    <property type="entry name" value="Cysteine proteinases"/>
    <property type="match status" value="1"/>
</dbReference>
<evidence type="ECO:0000256" key="1">
    <source>
        <dbReference type="ARBA" id="ARBA00005234"/>
    </source>
</evidence>
<evidence type="ECO:0000256" key="4">
    <source>
        <dbReference type="ARBA" id="ARBA00022786"/>
    </source>
</evidence>
<keyword evidence="5" id="KW-0378">Hydrolase</keyword>
<comment type="similarity">
    <text evidence="1">Belongs to the peptidase C48 family.</text>
</comment>
<dbReference type="Proteomes" id="UP001159427">
    <property type="component" value="Unassembled WGS sequence"/>
</dbReference>
<evidence type="ECO:0000256" key="5">
    <source>
        <dbReference type="ARBA" id="ARBA00022801"/>
    </source>
</evidence>
<dbReference type="Pfam" id="PF02902">
    <property type="entry name" value="Peptidase_C48"/>
    <property type="match status" value="1"/>
</dbReference>
<feature type="compositionally biased region" description="Polar residues" evidence="7">
    <location>
        <begin position="142"/>
        <end position="172"/>
    </location>
</feature>
<accession>A0ABN8PGI5</accession>
<dbReference type="PANTHER" id="PTHR46896:SF3">
    <property type="entry name" value="FI06413P-RELATED"/>
    <property type="match status" value="1"/>
</dbReference>